<evidence type="ECO:0000256" key="3">
    <source>
        <dbReference type="SAM" id="MobiDB-lite"/>
    </source>
</evidence>
<evidence type="ECO:0000256" key="1">
    <source>
        <dbReference type="ARBA" id="ARBA00022737"/>
    </source>
</evidence>
<sequence length="221" mass="23912">METPKEASVAFFIKITTTCGNNLQGKKADSFQSFLRVEVDNVLVGQSENKQYHPEEQRVDYNLTCTYLCRDDAQGLSDMVNRPIILTVSEFQPEEKKVEAKMVVLGQAVVDLMPLLQGECSFSATVPLHPVTGPLSKESKAPNKGGTESRAGKEKCSQQSTLDVSVSVSAPLLSEVELSTSNLLKVTLETAYAVPESWTLLSNASATPFHIHCCTGGPSDG</sequence>
<keyword evidence="2" id="KW-0802">TPR repeat</keyword>
<dbReference type="GO" id="GO:0060271">
    <property type="term" value="P:cilium assembly"/>
    <property type="evidence" value="ECO:0007669"/>
    <property type="project" value="TreeGrafter"/>
</dbReference>
<keyword evidence="1" id="KW-0677">Repeat</keyword>
<comment type="caution">
    <text evidence="4">The sequence shown here is derived from an EMBL/GenBank/DDBJ whole genome shotgun (WGS) entry which is preliminary data.</text>
</comment>
<name>A0A9N7VT61_PLEPL</name>
<gene>
    <name evidence="4" type="ORF">PLEPLA_LOCUS43049</name>
</gene>
<evidence type="ECO:0000256" key="2">
    <source>
        <dbReference type="ARBA" id="ARBA00022803"/>
    </source>
</evidence>
<accession>A0A9N7VT61</accession>
<dbReference type="EMBL" id="CADEAL010004247">
    <property type="protein sequence ID" value="CAB1455274.1"/>
    <property type="molecule type" value="Genomic_DNA"/>
</dbReference>
<dbReference type="PANTHER" id="PTHR44314">
    <property type="entry name" value="CILIA- AND FLAGELLA-ASSOCIATED PROTEIN 70"/>
    <property type="match status" value="1"/>
</dbReference>
<dbReference type="Proteomes" id="UP001153269">
    <property type="component" value="Unassembled WGS sequence"/>
</dbReference>
<dbReference type="GO" id="GO:0031514">
    <property type="term" value="C:motile cilium"/>
    <property type="evidence" value="ECO:0007669"/>
    <property type="project" value="TreeGrafter"/>
</dbReference>
<protein>
    <submittedName>
        <fullName evidence="4">Uncharacterized protein</fullName>
    </submittedName>
</protein>
<dbReference type="GO" id="GO:0070062">
    <property type="term" value="C:extracellular exosome"/>
    <property type="evidence" value="ECO:0007669"/>
    <property type="project" value="TreeGrafter"/>
</dbReference>
<dbReference type="PANTHER" id="PTHR44314:SF1">
    <property type="entry name" value="CILIA- AND FLAGELLA-ASSOCIATED PROTEIN 70"/>
    <property type="match status" value="1"/>
</dbReference>
<reference evidence="4" key="1">
    <citation type="submission" date="2020-03" db="EMBL/GenBank/DDBJ databases">
        <authorList>
            <person name="Weist P."/>
        </authorList>
    </citation>
    <scope>NUCLEOTIDE SEQUENCE</scope>
</reference>
<dbReference type="InterPro" id="IPR052628">
    <property type="entry name" value="CFAP70"/>
</dbReference>
<evidence type="ECO:0000313" key="5">
    <source>
        <dbReference type="Proteomes" id="UP001153269"/>
    </source>
</evidence>
<organism evidence="4 5">
    <name type="scientific">Pleuronectes platessa</name>
    <name type="common">European plaice</name>
    <dbReference type="NCBI Taxonomy" id="8262"/>
    <lineage>
        <taxon>Eukaryota</taxon>
        <taxon>Metazoa</taxon>
        <taxon>Chordata</taxon>
        <taxon>Craniata</taxon>
        <taxon>Vertebrata</taxon>
        <taxon>Euteleostomi</taxon>
        <taxon>Actinopterygii</taxon>
        <taxon>Neopterygii</taxon>
        <taxon>Teleostei</taxon>
        <taxon>Neoteleostei</taxon>
        <taxon>Acanthomorphata</taxon>
        <taxon>Carangaria</taxon>
        <taxon>Pleuronectiformes</taxon>
        <taxon>Pleuronectoidei</taxon>
        <taxon>Pleuronectidae</taxon>
        <taxon>Pleuronectes</taxon>
    </lineage>
</organism>
<dbReference type="GO" id="GO:0003341">
    <property type="term" value="P:cilium movement"/>
    <property type="evidence" value="ECO:0007669"/>
    <property type="project" value="TreeGrafter"/>
</dbReference>
<dbReference type="AlphaFoldDB" id="A0A9N7VT61"/>
<evidence type="ECO:0000313" key="4">
    <source>
        <dbReference type="EMBL" id="CAB1455274.1"/>
    </source>
</evidence>
<proteinExistence type="predicted"/>
<keyword evidence="5" id="KW-1185">Reference proteome</keyword>
<feature type="region of interest" description="Disordered" evidence="3">
    <location>
        <begin position="131"/>
        <end position="158"/>
    </location>
</feature>